<reference evidence="2 3" key="1">
    <citation type="journal article" date="2013" name="PLoS Genet.">
        <title>Genomic mechanisms accounting for the adaptation to parasitism in nematode-trapping fungi.</title>
        <authorList>
            <person name="Meerupati T."/>
            <person name="Andersson K.M."/>
            <person name="Friman E."/>
            <person name="Kumar D."/>
            <person name="Tunlid A."/>
            <person name="Ahren D."/>
        </authorList>
    </citation>
    <scope>NUCLEOTIDE SEQUENCE [LARGE SCALE GENOMIC DNA]</scope>
    <source>
        <strain evidence="2 3">CBS 200.50</strain>
    </source>
</reference>
<feature type="compositionally biased region" description="Polar residues" evidence="1">
    <location>
        <begin position="37"/>
        <end position="50"/>
    </location>
</feature>
<dbReference type="Proteomes" id="UP000015100">
    <property type="component" value="Unassembled WGS sequence"/>
</dbReference>
<accession>S8APE7</accession>
<dbReference type="EMBL" id="AQGS01000035">
    <property type="protein sequence ID" value="EPS44739.1"/>
    <property type="molecule type" value="Genomic_DNA"/>
</dbReference>
<dbReference type="HOGENOM" id="CLU_2209919_0_0_1"/>
<organism evidence="2 3">
    <name type="scientific">Dactylellina haptotyla (strain CBS 200.50)</name>
    <name type="common">Nematode-trapping fungus</name>
    <name type="synonym">Monacrosporium haptotylum</name>
    <dbReference type="NCBI Taxonomy" id="1284197"/>
    <lineage>
        <taxon>Eukaryota</taxon>
        <taxon>Fungi</taxon>
        <taxon>Dikarya</taxon>
        <taxon>Ascomycota</taxon>
        <taxon>Pezizomycotina</taxon>
        <taxon>Orbiliomycetes</taxon>
        <taxon>Orbiliales</taxon>
        <taxon>Orbiliaceae</taxon>
        <taxon>Dactylellina</taxon>
    </lineage>
</organism>
<name>S8APE7_DACHA</name>
<gene>
    <name evidence="2" type="ORF">H072_1269</name>
</gene>
<comment type="caution">
    <text evidence="2">The sequence shown here is derived from an EMBL/GenBank/DDBJ whole genome shotgun (WGS) entry which is preliminary data.</text>
</comment>
<evidence type="ECO:0000313" key="3">
    <source>
        <dbReference type="Proteomes" id="UP000015100"/>
    </source>
</evidence>
<feature type="region of interest" description="Disordered" evidence="1">
    <location>
        <begin position="33"/>
        <end position="53"/>
    </location>
</feature>
<sequence>MQGNGEGKVGRVREEERSAITYVLSRETSLFRDIATGDSTPTPSQRQQSGDPLDYTNMSLLGLPTLQTTVHRTNAATIPTKLPTGSAFAGFTPTRYALNMANTTLLR</sequence>
<evidence type="ECO:0000313" key="2">
    <source>
        <dbReference type="EMBL" id="EPS44739.1"/>
    </source>
</evidence>
<evidence type="ECO:0000256" key="1">
    <source>
        <dbReference type="SAM" id="MobiDB-lite"/>
    </source>
</evidence>
<dbReference type="AlphaFoldDB" id="S8APE7"/>
<keyword evidence="3" id="KW-1185">Reference proteome</keyword>
<protein>
    <submittedName>
        <fullName evidence="2">Uncharacterized protein</fullName>
    </submittedName>
</protein>
<reference evidence="3" key="2">
    <citation type="submission" date="2013-04" db="EMBL/GenBank/DDBJ databases">
        <title>Genomic mechanisms accounting for the adaptation to parasitism in nematode-trapping fungi.</title>
        <authorList>
            <person name="Ahren D.G."/>
        </authorList>
    </citation>
    <scope>NUCLEOTIDE SEQUENCE [LARGE SCALE GENOMIC DNA]</scope>
    <source>
        <strain evidence="3">CBS 200.50</strain>
    </source>
</reference>
<proteinExistence type="predicted"/>